<dbReference type="RefSeq" id="WP_110094101.1">
    <property type="nucleotide sequence ID" value="NZ_NKUE01000009.1"/>
</dbReference>
<gene>
    <name evidence="1" type="ORF">KMAL_03970</name>
</gene>
<dbReference type="AlphaFoldDB" id="A0A2S3W4S0"/>
<evidence type="ECO:0000313" key="1">
    <source>
        <dbReference type="EMBL" id="POF63866.1"/>
    </source>
</evidence>
<reference evidence="1 2" key="1">
    <citation type="submission" date="2018-01" db="EMBL/GenBank/DDBJ databases">
        <title>Draft Genome Sequence of Komagataeibacter maltaceti LMG 1529, a Vinegar Producing Acetic Acid Bacterium Isolated from Malt Vinegar Brewery Acetifiers.</title>
        <authorList>
            <person name="Zhang Q."/>
            <person name="Hollensteiner J."/>
            <person name="Poehlein A."/>
            <person name="Daniel R."/>
        </authorList>
    </citation>
    <scope>NUCLEOTIDE SEQUENCE [LARGE SCALE GENOMIC DNA]</scope>
    <source>
        <strain evidence="1 2">LMG 1529</strain>
    </source>
</reference>
<dbReference type="EMBL" id="POTC01000003">
    <property type="protein sequence ID" value="POF63866.1"/>
    <property type="molecule type" value="Genomic_DNA"/>
</dbReference>
<dbReference type="InterPro" id="IPR006311">
    <property type="entry name" value="TAT_signal"/>
</dbReference>
<comment type="caution">
    <text evidence="1">The sequence shown here is derived from an EMBL/GenBank/DDBJ whole genome shotgun (WGS) entry which is preliminary data.</text>
</comment>
<protein>
    <submittedName>
        <fullName evidence="1">Uncharacterized protein</fullName>
    </submittedName>
</protein>
<proteinExistence type="predicted"/>
<dbReference type="Proteomes" id="UP000237344">
    <property type="component" value="Unassembled WGS sequence"/>
</dbReference>
<sequence length="202" mass="19997">MNNPVNLVTGRRGFLGLGAGIAATVALGACTVSKSGNVTTVTLNVAEIKDYGQAGLNAVTLVLSIAAVASAIGTPALGVISLADTALSTALTSFSTAAGSTLTITYDDTNWKSRVDSILSDLTTLQSNLTAAITGASTKVSNADLSNANTALSALGTVVSAFKGVLDSVAARRNVGARLSGSTAAPSRAQVQQALITLGVTA</sequence>
<organism evidence="1 2">
    <name type="scientific">Novacetimonas maltaceti</name>
    <dbReference type="NCBI Taxonomy" id="1203393"/>
    <lineage>
        <taxon>Bacteria</taxon>
        <taxon>Pseudomonadati</taxon>
        <taxon>Pseudomonadota</taxon>
        <taxon>Alphaproteobacteria</taxon>
        <taxon>Acetobacterales</taxon>
        <taxon>Acetobacteraceae</taxon>
        <taxon>Novacetimonas</taxon>
    </lineage>
</organism>
<keyword evidence="2" id="KW-1185">Reference proteome</keyword>
<dbReference type="OrthoDB" id="7219981at2"/>
<accession>A0A2S3W4S0</accession>
<evidence type="ECO:0000313" key="2">
    <source>
        <dbReference type="Proteomes" id="UP000237344"/>
    </source>
</evidence>
<name>A0A2S3W4S0_9PROT</name>
<dbReference type="PROSITE" id="PS51318">
    <property type="entry name" value="TAT"/>
    <property type="match status" value="1"/>
</dbReference>